<organism evidence="2 3">
    <name type="scientific">Elsinoe batatas</name>
    <dbReference type="NCBI Taxonomy" id="2601811"/>
    <lineage>
        <taxon>Eukaryota</taxon>
        <taxon>Fungi</taxon>
        <taxon>Dikarya</taxon>
        <taxon>Ascomycota</taxon>
        <taxon>Pezizomycotina</taxon>
        <taxon>Dothideomycetes</taxon>
        <taxon>Dothideomycetidae</taxon>
        <taxon>Myriangiales</taxon>
        <taxon>Elsinoaceae</taxon>
        <taxon>Elsinoe</taxon>
    </lineage>
</organism>
<feature type="region of interest" description="Disordered" evidence="1">
    <location>
        <begin position="241"/>
        <end position="261"/>
    </location>
</feature>
<dbReference type="GO" id="GO:1990269">
    <property type="term" value="F:RNA polymerase II C-terminal domain phosphoserine binding"/>
    <property type="evidence" value="ECO:0007669"/>
    <property type="project" value="TreeGrafter"/>
</dbReference>
<accession>A0A8K0KXC3</accession>
<dbReference type="GO" id="GO:0016593">
    <property type="term" value="C:Cdc73/Paf1 complex"/>
    <property type="evidence" value="ECO:0007669"/>
    <property type="project" value="InterPro"/>
</dbReference>
<feature type="compositionally biased region" description="Acidic residues" evidence="1">
    <location>
        <begin position="41"/>
        <end position="51"/>
    </location>
</feature>
<keyword evidence="3" id="KW-1185">Reference proteome</keyword>
<dbReference type="PANTHER" id="PTHR23146">
    <property type="entry name" value="LEO1 PROTEIN"/>
    <property type="match status" value="1"/>
</dbReference>
<evidence type="ECO:0000313" key="3">
    <source>
        <dbReference type="Proteomes" id="UP000809789"/>
    </source>
</evidence>
<dbReference type="InterPro" id="IPR007149">
    <property type="entry name" value="Leo1"/>
</dbReference>
<sequence>MSSDDERDANSPIAPDPTNIADPVSISGEVKSAILSKDESVPDELIDEDEDIKTKRIKRGGGRANGNLDDEDDADDADLFGDGSDDEEAAKPSSRRQLDDEELDSGDDMDRNDRAGSGSPAQQQEELKEELIEYDELGRQPEPEPSDGEMYLLKVPKFLAIEPTAFDVPTFVPPEKEHHSRHEPPSTFSSFNTAMSTIRWRHSPSDASQLQSNARILRWSDGSLTLQFASDPTQQYEIDGNALAPPQKNPLKPTPTSLKPASNQETYTYLAVPHESASLLRTTHKITAGLSIFPSQKTTDAALQRLQSSLAAAVRGKNAHSGTGIEVMPIVEDPDLMRRKAEMAEKEKERAQKRRMAAENRDRDRTSRTLGRAGLTSSRYGGGLTAGMLEDDELGAGAPRPRAKPKPRRQRNDEYSSDEDLGRRRGNFANDDYEVDDFVAGSDEEEDEAEAESEEEDVDDGIDLSRAAGGGGGGGGARRRSRDEADEEDAEGEEDEDVRAAPKAKRRRAVVDDDDE</sequence>
<reference evidence="2" key="1">
    <citation type="submission" date="2021-07" db="EMBL/GenBank/DDBJ databases">
        <title>Elsinoe batatas strain:CRI-CJ2 Genome sequencing and assembly.</title>
        <authorList>
            <person name="Huang L."/>
        </authorList>
    </citation>
    <scope>NUCLEOTIDE SEQUENCE</scope>
    <source>
        <strain evidence="2">CRI-CJ2</strain>
    </source>
</reference>
<proteinExistence type="predicted"/>
<dbReference type="EMBL" id="JAESVG020000007">
    <property type="protein sequence ID" value="KAG8625856.1"/>
    <property type="molecule type" value="Genomic_DNA"/>
</dbReference>
<feature type="compositionally biased region" description="Acidic residues" evidence="1">
    <location>
        <begin position="68"/>
        <end position="88"/>
    </location>
</feature>
<feature type="compositionally biased region" description="Acidic residues" evidence="1">
    <location>
        <begin position="484"/>
        <end position="497"/>
    </location>
</feature>
<feature type="region of interest" description="Disordered" evidence="1">
    <location>
        <begin position="342"/>
        <end position="516"/>
    </location>
</feature>
<feature type="compositionally biased region" description="Basic and acidic residues" evidence="1">
    <location>
        <begin position="342"/>
        <end position="367"/>
    </location>
</feature>
<gene>
    <name evidence="2" type="ORF">KVT40_006257</name>
</gene>
<evidence type="ECO:0008006" key="4">
    <source>
        <dbReference type="Google" id="ProtNLM"/>
    </source>
</evidence>
<dbReference type="OrthoDB" id="20844at2759"/>
<feature type="region of interest" description="Disordered" evidence="1">
    <location>
        <begin position="1"/>
        <end position="151"/>
    </location>
</feature>
<evidence type="ECO:0000256" key="1">
    <source>
        <dbReference type="SAM" id="MobiDB-lite"/>
    </source>
</evidence>
<feature type="compositionally biased region" description="Acidic residues" evidence="1">
    <location>
        <begin position="431"/>
        <end position="462"/>
    </location>
</feature>
<dbReference type="GO" id="GO:0006368">
    <property type="term" value="P:transcription elongation by RNA polymerase II"/>
    <property type="evidence" value="ECO:0007669"/>
    <property type="project" value="InterPro"/>
</dbReference>
<evidence type="ECO:0000313" key="2">
    <source>
        <dbReference type="EMBL" id="KAG8625856.1"/>
    </source>
</evidence>
<dbReference type="PANTHER" id="PTHR23146:SF0">
    <property type="entry name" value="RNA POLYMERASE-ASSOCIATED PROTEIN LEO1"/>
    <property type="match status" value="1"/>
</dbReference>
<protein>
    <recommendedName>
        <fullName evidence="4">Leo1-like protein-domain-containing protein</fullName>
    </recommendedName>
</protein>
<dbReference type="GO" id="GO:0032968">
    <property type="term" value="P:positive regulation of transcription elongation by RNA polymerase II"/>
    <property type="evidence" value="ECO:0007669"/>
    <property type="project" value="TreeGrafter"/>
</dbReference>
<dbReference type="Pfam" id="PF04004">
    <property type="entry name" value="Leo1"/>
    <property type="match status" value="1"/>
</dbReference>
<comment type="caution">
    <text evidence="2">The sequence shown here is derived from an EMBL/GenBank/DDBJ whole genome shotgun (WGS) entry which is preliminary data.</text>
</comment>
<name>A0A8K0KXC3_9PEZI</name>
<feature type="compositionally biased region" description="Basic and acidic residues" evidence="1">
    <location>
        <begin position="125"/>
        <end position="142"/>
    </location>
</feature>
<dbReference type="AlphaFoldDB" id="A0A8K0KXC3"/>
<dbReference type="Proteomes" id="UP000809789">
    <property type="component" value="Unassembled WGS sequence"/>
</dbReference>